<dbReference type="EMBL" id="CADCTO010000414">
    <property type="protein sequence ID" value="CAA9274659.1"/>
    <property type="molecule type" value="Genomic_DNA"/>
</dbReference>
<proteinExistence type="inferred from homology"/>
<dbReference type="InterPro" id="IPR002469">
    <property type="entry name" value="Peptidase_S9B_N"/>
</dbReference>
<reference evidence="4" key="1">
    <citation type="submission" date="2020-02" db="EMBL/GenBank/DDBJ databases">
        <authorList>
            <person name="Meier V. D."/>
        </authorList>
    </citation>
    <scope>NUCLEOTIDE SEQUENCE</scope>
    <source>
        <strain evidence="4">AVDCRST_MAG63</strain>
    </source>
</reference>
<feature type="domain" description="Dipeptidylpeptidase IV N-terminal" evidence="3">
    <location>
        <begin position="6"/>
        <end position="61"/>
    </location>
</feature>
<dbReference type="AlphaFoldDB" id="A0A6J4JBQ5"/>
<evidence type="ECO:0000256" key="1">
    <source>
        <dbReference type="ARBA" id="ARBA00009820"/>
    </source>
</evidence>
<name>A0A6J4JBQ5_9BACT</name>
<accession>A0A6J4JBQ5</accession>
<gene>
    <name evidence="4" type="ORF">AVDCRST_MAG63-3138</name>
</gene>
<dbReference type="InterPro" id="IPR011042">
    <property type="entry name" value="6-blade_b-propeller_TolB-like"/>
</dbReference>
<evidence type="ECO:0000259" key="3">
    <source>
        <dbReference type="Pfam" id="PF00930"/>
    </source>
</evidence>
<dbReference type="PANTHER" id="PTHR36842">
    <property type="entry name" value="PROTEIN TOLB HOMOLOG"/>
    <property type="match status" value="1"/>
</dbReference>
<feature type="region of interest" description="Disordered" evidence="2">
    <location>
        <begin position="311"/>
        <end position="330"/>
    </location>
</feature>
<dbReference type="InterPro" id="IPR011659">
    <property type="entry name" value="WD40"/>
</dbReference>
<evidence type="ECO:0000313" key="4">
    <source>
        <dbReference type="EMBL" id="CAA9274659.1"/>
    </source>
</evidence>
<protein>
    <recommendedName>
        <fullName evidence="3">Dipeptidylpeptidase IV N-terminal domain-containing protein</fullName>
    </recommendedName>
</protein>
<evidence type="ECO:0000256" key="2">
    <source>
        <dbReference type="SAM" id="MobiDB-lite"/>
    </source>
</evidence>
<comment type="similarity">
    <text evidence="1">Belongs to the TolB family.</text>
</comment>
<dbReference type="Pfam" id="PF00930">
    <property type="entry name" value="DPPIV_N"/>
    <property type="match status" value="1"/>
</dbReference>
<dbReference type="SUPFAM" id="SSF82171">
    <property type="entry name" value="DPP6 N-terminal domain-like"/>
    <property type="match status" value="1"/>
</dbReference>
<dbReference type="PANTHER" id="PTHR36842:SF1">
    <property type="entry name" value="PROTEIN TOLB"/>
    <property type="match status" value="1"/>
</dbReference>
<dbReference type="GO" id="GO:0006508">
    <property type="term" value="P:proteolysis"/>
    <property type="evidence" value="ECO:0007669"/>
    <property type="project" value="InterPro"/>
</dbReference>
<dbReference type="Pfam" id="PF07676">
    <property type="entry name" value="PD40"/>
    <property type="match status" value="2"/>
</dbReference>
<sequence length="330" mass="36437">MPRGGDTWLYRPRTGETRLLLADTSDARWSPDGSEIAFVRADGLYLADGEGENERRIHEDSNLARPVWSPDGVRIAFTRTQPGMHLRGDVLVWERNGGDVRQVARGVNPAWAPDSKRIAYVTEPAGQPRRNQLRLVSWEGQNDWPLVRDLPPDLPAIGVPGSGVTRANYEHIMEQPFWDAEGQYVYVASFVIYQALSDFFIWERADATNGGSTFLGELWGSRSHPSPDRRAALFEGSSARGDTWFVARALEGPDEEWRWAEVERGSLALAPAWAPDGTAVAYFACVLEPMPGACDLRLLTPDGAETLIPGVAGNVGELPPTPSLDWSRGE</sequence>
<dbReference type="Gene3D" id="2.120.10.30">
    <property type="entry name" value="TolB, C-terminal domain"/>
    <property type="match status" value="1"/>
</dbReference>
<organism evidence="4">
    <name type="scientific">uncultured Armatimonadetes bacterium</name>
    <dbReference type="NCBI Taxonomy" id="157466"/>
    <lineage>
        <taxon>Bacteria</taxon>
        <taxon>Bacillati</taxon>
        <taxon>Armatimonadota</taxon>
        <taxon>environmental samples</taxon>
    </lineage>
</organism>